<dbReference type="STRING" id="1344003.SAMN05445060_0941"/>
<evidence type="ECO:0000259" key="3">
    <source>
        <dbReference type="SMART" id="SM00093"/>
    </source>
</evidence>
<dbReference type="RefSeq" id="WP_083709274.1">
    <property type="nucleotide sequence ID" value="NZ_FTNT01000002.1"/>
</dbReference>
<dbReference type="InterPro" id="IPR042185">
    <property type="entry name" value="Serpin_sf_2"/>
</dbReference>
<dbReference type="EMBL" id="FTNT01000002">
    <property type="protein sequence ID" value="SIR79852.1"/>
    <property type="molecule type" value="Genomic_DNA"/>
</dbReference>
<proteinExistence type="inferred from homology"/>
<evidence type="ECO:0000256" key="1">
    <source>
        <dbReference type="RuleBase" id="RU000411"/>
    </source>
</evidence>
<dbReference type="PANTHER" id="PTHR11461:SF211">
    <property type="entry name" value="GH10112P-RELATED"/>
    <property type="match status" value="1"/>
</dbReference>
<dbReference type="Proteomes" id="UP000186218">
    <property type="component" value="Unassembled WGS sequence"/>
</dbReference>
<dbReference type="CDD" id="cd19590">
    <property type="entry name" value="serpin_thermopin-like"/>
    <property type="match status" value="1"/>
</dbReference>
<feature type="region of interest" description="Disordered" evidence="2">
    <location>
        <begin position="137"/>
        <end position="160"/>
    </location>
</feature>
<dbReference type="Gene3D" id="3.30.497.10">
    <property type="entry name" value="Antithrombin, subunit I, domain 2"/>
    <property type="match status" value="1"/>
</dbReference>
<accession>A0A1N7DVH5</accession>
<dbReference type="OrthoDB" id="9764871at2"/>
<sequence>MSPPPSRHPSSRTPLRPSALATVGLAMIVGLSACAGSPNPPSTAQLSKASGVTFAQIGIDEVRDGADATVRAARGLGWDLIRAGADGTGNMVVSPWSAQTALAMVRAGAGGRTAAELDTVLGGYDPHALAALAGQLSSAEGDPGRVDPDNPPDDPVYHQGNGVFVDKSLRVRPDYLTALGRYFNSGYYPVEFASKRSAATIAEWLSVNTGDQITTPPVPYNPDTVMSLLSTVYLAAAWQTPFSPGSTMQSAFTRTDGEVVQAEMMHATPRVRVVEGDTWRAVELPYGAGSTDSGLAMQVILPDRPGIAPAQAVTADVLGDVASRLRAATPSPVQLSLPRWQTDTKMNLIPTLQKLGVRQLFTDRADLEAIGPRLTVSAAAQSGTITVGEKGTVAAAATQIDLMPTSVPLGEPFVVDRPFAYQIIDVATGLPLFVGTVDDPTTR</sequence>
<dbReference type="PROSITE" id="PS51257">
    <property type="entry name" value="PROKAR_LIPOPROTEIN"/>
    <property type="match status" value="1"/>
</dbReference>
<dbReference type="SUPFAM" id="SSF56574">
    <property type="entry name" value="Serpins"/>
    <property type="match status" value="1"/>
</dbReference>
<reference evidence="4 5" key="1">
    <citation type="submission" date="2017-01" db="EMBL/GenBank/DDBJ databases">
        <authorList>
            <person name="Mah S.A."/>
            <person name="Swanson W.J."/>
            <person name="Moy G.W."/>
            <person name="Vacquier V.D."/>
        </authorList>
    </citation>
    <scope>NUCLEOTIDE SEQUENCE [LARGE SCALE GENOMIC DNA]</scope>
    <source>
        <strain evidence="4 5">CPCC 203464</strain>
    </source>
</reference>
<evidence type="ECO:0000313" key="5">
    <source>
        <dbReference type="Proteomes" id="UP000186218"/>
    </source>
</evidence>
<keyword evidence="5" id="KW-1185">Reference proteome</keyword>
<dbReference type="Gene3D" id="2.30.39.10">
    <property type="entry name" value="Alpha-1-antitrypsin, domain 1"/>
    <property type="match status" value="1"/>
</dbReference>
<gene>
    <name evidence="4" type="ORF">SAMN05445060_0941</name>
</gene>
<dbReference type="PANTHER" id="PTHR11461">
    <property type="entry name" value="SERINE PROTEASE INHIBITOR, SERPIN"/>
    <property type="match status" value="1"/>
</dbReference>
<comment type="similarity">
    <text evidence="1">Belongs to the serpin family.</text>
</comment>
<dbReference type="InterPro" id="IPR042178">
    <property type="entry name" value="Serpin_sf_1"/>
</dbReference>
<evidence type="ECO:0000313" key="4">
    <source>
        <dbReference type="EMBL" id="SIR79852.1"/>
    </source>
</evidence>
<feature type="domain" description="Serpin" evidence="3">
    <location>
        <begin position="78"/>
        <end position="440"/>
    </location>
</feature>
<name>A0A1N7DVH5_9NOCA</name>
<dbReference type="InterPro" id="IPR023796">
    <property type="entry name" value="Serpin_dom"/>
</dbReference>
<dbReference type="Pfam" id="PF00079">
    <property type="entry name" value="Serpin"/>
    <property type="match status" value="1"/>
</dbReference>
<dbReference type="SMART" id="SM00093">
    <property type="entry name" value="SERPIN"/>
    <property type="match status" value="1"/>
</dbReference>
<dbReference type="InterPro" id="IPR000215">
    <property type="entry name" value="Serpin_fam"/>
</dbReference>
<dbReference type="GO" id="GO:0004867">
    <property type="term" value="F:serine-type endopeptidase inhibitor activity"/>
    <property type="evidence" value="ECO:0007669"/>
    <property type="project" value="InterPro"/>
</dbReference>
<organism evidence="4 5">
    <name type="scientific">Williamsia sterculiae</name>
    <dbReference type="NCBI Taxonomy" id="1344003"/>
    <lineage>
        <taxon>Bacteria</taxon>
        <taxon>Bacillati</taxon>
        <taxon>Actinomycetota</taxon>
        <taxon>Actinomycetes</taxon>
        <taxon>Mycobacteriales</taxon>
        <taxon>Nocardiaceae</taxon>
        <taxon>Williamsia</taxon>
    </lineage>
</organism>
<dbReference type="AlphaFoldDB" id="A0A1N7DVH5"/>
<protein>
    <submittedName>
        <fullName evidence="4">Serpin B</fullName>
    </submittedName>
</protein>
<dbReference type="GO" id="GO:0005615">
    <property type="term" value="C:extracellular space"/>
    <property type="evidence" value="ECO:0007669"/>
    <property type="project" value="InterPro"/>
</dbReference>
<evidence type="ECO:0000256" key="2">
    <source>
        <dbReference type="SAM" id="MobiDB-lite"/>
    </source>
</evidence>
<dbReference type="InterPro" id="IPR036186">
    <property type="entry name" value="Serpin_sf"/>
</dbReference>